<evidence type="ECO:0000256" key="2">
    <source>
        <dbReference type="ARBA" id="ARBA00022448"/>
    </source>
</evidence>
<evidence type="ECO:0000256" key="4">
    <source>
        <dbReference type="SAM" id="MobiDB-lite"/>
    </source>
</evidence>
<dbReference type="PANTHER" id="PTHR30085:SF6">
    <property type="entry name" value="ABC TRANSPORTER GLUTAMINE-BINDING PROTEIN GLNH"/>
    <property type="match status" value="1"/>
</dbReference>
<dbReference type="RefSeq" id="WP_322457851.1">
    <property type="nucleotide sequence ID" value="NZ_CP141059.1"/>
</dbReference>
<proteinExistence type="inferred from homology"/>
<dbReference type="SUPFAM" id="SSF53850">
    <property type="entry name" value="Periplasmic binding protein-like II"/>
    <property type="match status" value="1"/>
</dbReference>
<accession>A0ABZ0ZUH6</accession>
<feature type="domain" description="Solute-binding protein family 3/N-terminal" evidence="6">
    <location>
        <begin position="76"/>
        <end position="311"/>
    </location>
</feature>
<feature type="signal peptide" evidence="5">
    <location>
        <begin position="1"/>
        <end position="23"/>
    </location>
</feature>
<comment type="similarity">
    <text evidence="1">Belongs to the bacterial solute-binding protein 3 family.</text>
</comment>
<evidence type="ECO:0000256" key="3">
    <source>
        <dbReference type="ARBA" id="ARBA00022729"/>
    </source>
</evidence>
<reference evidence="8" key="1">
    <citation type="submission" date="2023-12" db="EMBL/GenBank/DDBJ databases">
        <title>Novel species in genus Nocardioides.</title>
        <authorList>
            <person name="Zhou H."/>
        </authorList>
    </citation>
    <scope>NUCLEOTIDE SEQUENCE [LARGE SCALE GENOMIC DNA]</scope>
    <source>
        <strain evidence="8">HM61</strain>
    </source>
</reference>
<organism evidence="7 8">
    <name type="scientific">Nocardioides bizhenqiangii</name>
    <dbReference type="NCBI Taxonomy" id="3095076"/>
    <lineage>
        <taxon>Bacteria</taxon>
        <taxon>Bacillati</taxon>
        <taxon>Actinomycetota</taxon>
        <taxon>Actinomycetes</taxon>
        <taxon>Propionibacteriales</taxon>
        <taxon>Nocardioidaceae</taxon>
        <taxon>Nocardioides</taxon>
    </lineage>
</organism>
<keyword evidence="2" id="KW-0813">Transport</keyword>
<feature type="chain" id="PRO_5045545298" evidence="5">
    <location>
        <begin position="24"/>
        <end position="329"/>
    </location>
</feature>
<name>A0ABZ0ZUH6_9ACTN</name>
<dbReference type="InterPro" id="IPR001638">
    <property type="entry name" value="Solute-binding_3/MltF_N"/>
</dbReference>
<evidence type="ECO:0000313" key="7">
    <source>
        <dbReference type="EMBL" id="WQQ27973.1"/>
    </source>
</evidence>
<dbReference type="SMART" id="SM00062">
    <property type="entry name" value="PBPb"/>
    <property type="match status" value="1"/>
</dbReference>
<dbReference type="PROSITE" id="PS51257">
    <property type="entry name" value="PROKAR_LIPOPROTEIN"/>
    <property type="match status" value="1"/>
</dbReference>
<sequence>MTVAMRLAAVALAAALLAGCGYEDTPLPEEPEASAATSAPDCETPDESGTDPVASYHPGEGVPTGPKLDEIRARGRLIVGVSADTYLMASENPEEGNRIEGFDIEFAKEIGSAIFGSDFNAGRNLELRVITASQRIPLLTAGDLDLVIRNFTINSQRWGCIAFSAEYYHSGQKVLVGASLADDDEENGEYRDPSDLAGLRVCAPTGSTSLVNIEEAEPDAKIEPAVNHTGCLVKFQRGEVDAITGDDTVLAGLAAQDPYAVVPDQEPLSDEPYGIGANQEDIDLVRFVNYVLAEMRDGEWEAAYERWLQPVLDPEGDDDVVQPTPTYGR</sequence>
<keyword evidence="8" id="KW-1185">Reference proteome</keyword>
<evidence type="ECO:0000313" key="8">
    <source>
        <dbReference type="Proteomes" id="UP001327225"/>
    </source>
</evidence>
<dbReference type="Pfam" id="PF00497">
    <property type="entry name" value="SBP_bac_3"/>
    <property type="match status" value="1"/>
</dbReference>
<dbReference type="Proteomes" id="UP001327225">
    <property type="component" value="Chromosome"/>
</dbReference>
<dbReference type="EMBL" id="CP141059">
    <property type="protein sequence ID" value="WQQ27973.1"/>
    <property type="molecule type" value="Genomic_DNA"/>
</dbReference>
<protein>
    <submittedName>
        <fullName evidence="7">Glutamate ABC transporter substrate-binding protein</fullName>
    </submittedName>
</protein>
<evidence type="ECO:0000256" key="1">
    <source>
        <dbReference type="ARBA" id="ARBA00010333"/>
    </source>
</evidence>
<dbReference type="InterPro" id="IPR051455">
    <property type="entry name" value="Bact_solute-bind_prot3"/>
</dbReference>
<gene>
    <name evidence="7" type="ORF">SHK19_06985</name>
</gene>
<feature type="region of interest" description="Disordered" evidence="4">
    <location>
        <begin position="27"/>
        <end position="67"/>
    </location>
</feature>
<dbReference type="PANTHER" id="PTHR30085">
    <property type="entry name" value="AMINO ACID ABC TRANSPORTER PERMEASE"/>
    <property type="match status" value="1"/>
</dbReference>
<dbReference type="Gene3D" id="3.40.190.10">
    <property type="entry name" value="Periplasmic binding protein-like II"/>
    <property type="match status" value="2"/>
</dbReference>
<evidence type="ECO:0000256" key="5">
    <source>
        <dbReference type="SAM" id="SignalP"/>
    </source>
</evidence>
<evidence type="ECO:0000259" key="6">
    <source>
        <dbReference type="SMART" id="SM00062"/>
    </source>
</evidence>
<dbReference type="CDD" id="cd13690">
    <property type="entry name" value="PBP2_GluB"/>
    <property type="match status" value="1"/>
</dbReference>
<keyword evidence="3 5" id="KW-0732">Signal</keyword>